<dbReference type="EMBL" id="CAJVPI010001751">
    <property type="protein sequence ID" value="CAG8625365.1"/>
    <property type="molecule type" value="Genomic_DNA"/>
</dbReference>
<reference evidence="1" key="1">
    <citation type="submission" date="2021-06" db="EMBL/GenBank/DDBJ databases">
        <authorList>
            <person name="Kallberg Y."/>
            <person name="Tangrot J."/>
            <person name="Rosling A."/>
        </authorList>
    </citation>
    <scope>NUCLEOTIDE SEQUENCE</scope>
    <source>
        <strain evidence="1">BR232B</strain>
    </source>
</reference>
<evidence type="ECO:0000313" key="2">
    <source>
        <dbReference type="Proteomes" id="UP000789739"/>
    </source>
</evidence>
<protein>
    <submittedName>
        <fullName evidence="1">7746_t:CDS:1</fullName>
    </submittedName>
</protein>
<dbReference type="OrthoDB" id="6149480at2759"/>
<proteinExistence type="predicted"/>
<name>A0A9N9D7A5_9GLOM</name>
<evidence type="ECO:0000313" key="1">
    <source>
        <dbReference type="EMBL" id="CAG8625365.1"/>
    </source>
</evidence>
<sequence length="196" mass="22539">MVEINVFTDVDNVPSTPGDITFPKSNTTFICLSYDRGFEKDDATYLIPKVAERIKASSRKYRNVFVLLSLKSGNSVPLYEIQTRLLSCSSAMTILPIHNLKEAMLFLEAIYNAHLACNLVDNLDDPTFFLTTNRWVYLISQMSTERLRLHDCYVMQEGLRTIYNVATATEPQLLDCSLDRETAKYVIRFFEENRLI</sequence>
<accession>A0A9N9D7A5</accession>
<comment type="caution">
    <text evidence="1">The sequence shown here is derived from an EMBL/GenBank/DDBJ whole genome shotgun (WGS) entry which is preliminary data.</text>
</comment>
<dbReference type="AlphaFoldDB" id="A0A9N9D7A5"/>
<keyword evidence="2" id="KW-1185">Reference proteome</keyword>
<gene>
    <name evidence="1" type="ORF">PBRASI_LOCUS8947</name>
</gene>
<organism evidence="1 2">
    <name type="scientific">Paraglomus brasilianum</name>
    <dbReference type="NCBI Taxonomy" id="144538"/>
    <lineage>
        <taxon>Eukaryota</taxon>
        <taxon>Fungi</taxon>
        <taxon>Fungi incertae sedis</taxon>
        <taxon>Mucoromycota</taxon>
        <taxon>Glomeromycotina</taxon>
        <taxon>Glomeromycetes</taxon>
        <taxon>Paraglomerales</taxon>
        <taxon>Paraglomeraceae</taxon>
        <taxon>Paraglomus</taxon>
    </lineage>
</organism>
<dbReference type="Proteomes" id="UP000789739">
    <property type="component" value="Unassembled WGS sequence"/>
</dbReference>